<dbReference type="SMART" id="SM00382">
    <property type="entry name" value="AAA"/>
    <property type="match status" value="1"/>
</dbReference>
<dbReference type="GO" id="GO:0005524">
    <property type="term" value="F:ATP binding"/>
    <property type="evidence" value="ECO:0007669"/>
    <property type="project" value="UniProtKB-KW"/>
</dbReference>
<evidence type="ECO:0000313" key="13">
    <source>
        <dbReference type="Proteomes" id="UP000028640"/>
    </source>
</evidence>
<evidence type="ECO:0000259" key="10">
    <source>
        <dbReference type="PROSITE" id="PS50893"/>
    </source>
</evidence>
<dbReference type="EC" id="3.6.1.3" evidence="12"/>
<organism evidence="12 13">
    <name type="scientific">Ewingella americana (strain ATCC 33852 / DSM 4580 / CCUG 14506 / JCM 5911 / LMG 7869 / NCTC 12157 / CDC 1468-78)</name>
    <dbReference type="NCBI Taxonomy" id="910964"/>
    <lineage>
        <taxon>Bacteria</taxon>
        <taxon>Pseudomonadati</taxon>
        <taxon>Pseudomonadota</taxon>
        <taxon>Gammaproteobacteria</taxon>
        <taxon>Enterobacterales</taxon>
        <taxon>Yersiniaceae</taxon>
        <taxon>Ewingella</taxon>
    </lineage>
</organism>
<dbReference type="Pfam" id="PF00664">
    <property type="entry name" value="ABC_membrane"/>
    <property type="match status" value="1"/>
</dbReference>
<feature type="domain" description="ABC transmembrane type-1" evidence="11">
    <location>
        <begin position="24"/>
        <end position="305"/>
    </location>
</feature>
<feature type="transmembrane region" description="Helical" evidence="9">
    <location>
        <begin position="162"/>
        <end position="180"/>
    </location>
</feature>
<accession>A0A085GMC6</accession>
<evidence type="ECO:0000256" key="9">
    <source>
        <dbReference type="SAM" id="Phobius"/>
    </source>
</evidence>
<dbReference type="PROSITE" id="PS50893">
    <property type="entry name" value="ABC_TRANSPORTER_2"/>
    <property type="match status" value="1"/>
</dbReference>
<feature type="domain" description="ABC transporter" evidence="10">
    <location>
        <begin position="337"/>
        <end position="551"/>
    </location>
</feature>
<reference evidence="12 13" key="1">
    <citation type="submission" date="2014-05" db="EMBL/GenBank/DDBJ databases">
        <title>ATOL: Assembling a taxonomically balanced genome-scale reconstruction of the evolutionary history of the Enterobacteriaceae.</title>
        <authorList>
            <person name="Plunkett G.III."/>
            <person name="Neeno-Eckwall E.C."/>
            <person name="Glasner J.D."/>
            <person name="Perna N.T."/>
        </authorList>
    </citation>
    <scope>NUCLEOTIDE SEQUENCE [LARGE SCALE GENOMIC DNA]</scope>
    <source>
        <strain evidence="12 13">ATCC 33852</strain>
    </source>
</reference>
<dbReference type="InterPro" id="IPR003439">
    <property type="entry name" value="ABC_transporter-like_ATP-bd"/>
</dbReference>
<keyword evidence="3" id="KW-1003">Cell membrane</keyword>
<evidence type="ECO:0000313" key="12">
    <source>
        <dbReference type="EMBL" id="KFC84871.1"/>
    </source>
</evidence>
<dbReference type="GO" id="GO:0140359">
    <property type="term" value="F:ABC-type transporter activity"/>
    <property type="evidence" value="ECO:0007669"/>
    <property type="project" value="InterPro"/>
</dbReference>
<keyword evidence="12" id="KW-0378">Hydrolase</keyword>
<dbReference type="InterPro" id="IPR036640">
    <property type="entry name" value="ABC1_TM_sf"/>
</dbReference>
<dbReference type="STRING" id="910964.GEAM_0564"/>
<evidence type="ECO:0000256" key="5">
    <source>
        <dbReference type="ARBA" id="ARBA00022741"/>
    </source>
</evidence>
<dbReference type="PROSITE" id="PS50929">
    <property type="entry name" value="ABC_TM1F"/>
    <property type="match status" value="1"/>
</dbReference>
<dbReference type="InterPro" id="IPR027417">
    <property type="entry name" value="P-loop_NTPase"/>
</dbReference>
<evidence type="ECO:0000256" key="4">
    <source>
        <dbReference type="ARBA" id="ARBA00022692"/>
    </source>
</evidence>
<proteinExistence type="predicted"/>
<gene>
    <name evidence="12" type="ORF">GEAM_0564</name>
</gene>
<evidence type="ECO:0000256" key="1">
    <source>
        <dbReference type="ARBA" id="ARBA00004651"/>
    </source>
</evidence>
<keyword evidence="4 9" id="KW-0812">Transmembrane</keyword>
<feature type="transmembrane region" description="Helical" evidence="9">
    <location>
        <begin position="59"/>
        <end position="79"/>
    </location>
</feature>
<dbReference type="Pfam" id="PF00005">
    <property type="entry name" value="ABC_tran"/>
    <property type="match status" value="1"/>
</dbReference>
<dbReference type="GeneID" id="78378907"/>
<name>A0A085GMC6_EWIA3</name>
<evidence type="ECO:0000259" key="11">
    <source>
        <dbReference type="PROSITE" id="PS50929"/>
    </source>
</evidence>
<evidence type="ECO:0000256" key="8">
    <source>
        <dbReference type="ARBA" id="ARBA00023136"/>
    </source>
</evidence>
<dbReference type="GO" id="GO:0016887">
    <property type="term" value="F:ATP hydrolysis activity"/>
    <property type="evidence" value="ECO:0007669"/>
    <property type="project" value="InterPro"/>
</dbReference>
<feature type="transmembrane region" description="Helical" evidence="9">
    <location>
        <begin position="248"/>
        <end position="268"/>
    </location>
</feature>
<dbReference type="SUPFAM" id="SSF90123">
    <property type="entry name" value="ABC transporter transmembrane region"/>
    <property type="match status" value="1"/>
</dbReference>
<dbReference type="PROSITE" id="PS00211">
    <property type="entry name" value="ABC_TRANSPORTER_1"/>
    <property type="match status" value="1"/>
</dbReference>
<dbReference type="SUPFAM" id="SSF52540">
    <property type="entry name" value="P-loop containing nucleoside triphosphate hydrolases"/>
    <property type="match status" value="1"/>
</dbReference>
<evidence type="ECO:0000256" key="6">
    <source>
        <dbReference type="ARBA" id="ARBA00022840"/>
    </source>
</evidence>
<dbReference type="InterPro" id="IPR003593">
    <property type="entry name" value="AAA+_ATPase"/>
</dbReference>
<dbReference type="GO" id="GO:0005886">
    <property type="term" value="C:plasma membrane"/>
    <property type="evidence" value="ECO:0007669"/>
    <property type="project" value="UniProtKB-SubCell"/>
</dbReference>
<dbReference type="OrthoDB" id="9806127at2"/>
<dbReference type="FunFam" id="3.40.50.300:FF:000299">
    <property type="entry name" value="ABC transporter ATP-binding protein/permease"/>
    <property type="match status" value="1"/>
</dbReference>
<dbReference type="PANTHER" id="PTHR24221">
    <property type="entry name" value="ATP-BINDING CASSETTE SUB-FAMILY B"/>
    <property type="match status" value="1"/>
</dbReference>
<keyword evidence="8 9" id="KW-0472">Membrane</keyword>
<feature type="transmembrane region" description="Helical" evidence="9">
    <location>
        <begin position="138"/>
        <end position="156"/>
    </location>
</feature>
<dbReference type="AlphaFoldDB" id="A0A085GMC6"/>
<keyword evidence="7 9" id="KW-1133">Transmembrane helix</keyword>
<protein>
    <submittedName>
        <fullName evidence="12">ATP-binding/permease component of an ABC superfamily transporter</fullName>
        <ecNumber evidence="12">3.6.1.15</ecNumber>
        <ecNumber evidence="12">3.6.1.3</ecNumber>
    </submittedName>
</protein>
<dbReference type="Gene3D" id="1.20.1560.10">
    <property type="entry name" value="ABC transporter type 1, transmembrane domain"/>
    <property type="match status" value="1"/>
</dbReference>
<keyword evidence="13" id="KW-1185">Reference proteome</keyword>
<keyword evidence="5" id="KW-0547">Nucleotide-binding</keyword>
<dbReference type="InterPro" id="IPR039421">
    <property type="entry name" value="Type_1_exporter"/>
</dbReference>
<evidence type="ECO:0000256" key="7">
    <source>
        <dbReference type="ARBA" id="ARBA00022989"/>
    </source>
</evidence>
<dbReference type="Proteomes" id="UP000028640">
    <property type="component" value="Unassembled WGS sequence"/>
</dbReference>
<sequence length="551" mass="58959">MSTKQSGFLGLVRLMHGQRGLLTLTILAGILAQSGTLASIALAAWLTGCAIVTPSVEGLVPIIGWMLVLVLFTAVAHWVQSWSSHDLAFALIEKLQIGIFDGLERAAPGKLLGQRIGDLASIATHDAELMERFYAHMLADYVGAVVVPLAAVAVLYSIHPQLALVVIPFLLLLASVPLWLSRLAARQGKQVMDQLGQLNADTVEFIAGQRELAVFGQSENVVQRLVQQTEKLTEAQCRYGSRSGLEQAAIDLLSALTLVATVLSASHLLAQGQLAPVMLPVVLVLGVGALLPIVDVTQTASLWGELRAGAARILTIMQQSAQVRDDGTAAAPAEHSLRVEQVSFSYDSRQEAVVDKLSFEIKSGEIVALSGASGAGKSTLTHLLLRFWEPDSGAIYIGESDIRTLPLATLRKLISWVPQDVTLFAGTIDENIRLGCPQASQAQVVAAAKLAQADGFIRALPQGYESQCGEAGNSLSGGQRQRIAIARALLTEAPILILDEASSSLDNPNELAFHRALEGLRHQRTVLLIAHRPATLRRADRVVKMENSRAS</sequence>
<feature type="transmembrane region" description="Helical" evidence="9">
    <location>
        <begin position="274"/>
        <end position="294"/>
    </location>
</feature>
<dbReference type="RefSeq" id="WP_051899382.1">
    <property type="nucleotide sequence ID" value="NZ_JMPJ01000023.1"/>
</dbReference>
<dbReference type="InterPro" id="IPR017871">
    <property type="entry name" value="ABC_transporter-like_CS"/>
</dbReference>
<dbReference type="EC" id="3.6.1.15" evidence="12"/>
<dbReference type="EMBL" id="JMPJ01000023">
    <property type="protein sequence ID" value="KFC84871.1"/>
    <property type="molecule type" value="Genomic_DNA"/>
</dbReference>
<evidence type="ECO:0000256" key="3">
    <source>
        <dbReference type="ARBA" id="ARBA00022475"/>
    </source>
</evidence>
<dbReference type="Gene3D" id="3.40.50.300">
    <property type="entry name" value="P-loop containing nucleotide triphosphate hydrolases"/>
    <property type="match status" value="1"/>
</dbReference>
<dbReference type="eggNOG" id="COG1132">
    <property type="taxonomic scope" value="Bacteria"/>
</dbReference>
<dbReference type="PANTHER" id="PTHR24221:SF654">
    <property type="entry name" value="ATP-BINDING CASSETTE SUB-FAMILY B MEMBER 6"/>
    <property type="match status" value="1"/>
</dbReference>
<keyword evidence="2" id="KW-0813">Transport</keyword>
<evidence type="ECO:0000256" key="2">
    <source>
        <dbReference type="ARBA" id="ARBA00022448"/>
    </source>
</evidence>
<dbReference type="InterPro" id="IPR011527">
    <property type="entry name" value="ABC1_TM_dom"/>
</dbReference>
<comment type="subcellular location">
    <subcellularLocation>
        <location evidence="1">Cell membrane</location>
        <topology evidence="1">Multi-pass membrane protein</topology>
    </subcellularLocation>
</comment>
<comment type="caution">
    <text evidence="12">The sequence shown here is derived from an EMBL/GenBank/DDBJ whole genome shotgun (WGS) entry which is preliminary data.</text>
</comment>
<keyword evidence="6 12" id="KW-0067">ATP-binding</keyword>